<organism evidence="2 3">
    <name type="scientific">Anaeramoeba flamelloides</name>
    <dbReference type="NCBI Taxonomy" id="1746091"/>
    <lineage>
        <taxon>Eukaryota</taxon>
        <taxon>Metamonada</taxon>
        <taxon>Anaeramoebidae</taxon>
        <taxon>Anaeramoeba</taxon>
    </lineage>
</organism>
<dbReference type="AlphaFoldDB" id="A0AAV7Y239"/>
<sequence>MNQVYVYGRGDELPENIMRINVTSRSKDELGRSFSPFLLGPLKIYPFNGSDHFECNLFENAWQYLKVYDKYSEKSSYLKWLQTGCESKKAHRFPMGRGAKPMYSLWKGERLKYIEARFKIYAPLYAWCIENCAQESYQKLQKLFKKHKKIALFDYDGYNYINAGLSLNQVIYNHKRKMGHAFVLAMMLTNNRVWEKDFDDRKIFFQSVPRSRITRKRKHPETKKKKEKKKVKVKEKEKEKEKEKRKRKRKRKRKKEKEKKKKRERKRRKKKKKEKEKEKKRKRSNKNKKD</sequence>
<accession>A0AAV7Y239</accession>
<protein>
    <submittedName>
        <fullName evidence="2">Cxxc-type zinc finger protein</fullName>
    </submittedName>
</protein>
<name>A0AAV7Y239_9EUKA</name>
<dbReference type="Pfam" id="PF22075">
    <property type="entry name" value="DUF6939"/>
    <property type="match status" value="1"/>
</dbReference>
<evidence type="ECO:0000256" key="1">
    <source>
        <dbReference type="SAM" id="MobiDB-lite"/>
    </source>
</evidence>
<evidence type="ECO:0000313" key="3">
    <source>
        <dbReference type="Proteomes" id="UP001146793"/>
    </source>
</evidence>
<dbReference type="Proteomes" id="UP001146793">
    <property type="component" value="Unassembled WGS sequence"/>
</dbReference>
<proteinExistence type="predicted"/>
<feature type="compositionally biased region" description="Basic residues" evidence="1">
    <location>
        <begin position="214"/>
        <end position="233"/>
    </location>
</feature>
<comment type="caution">
    <text evidence="2">The sequence shown here is derived from an EMBL/GenBank/DDBJ whole genome shotgun (WGS) entry which is preliminary data.</text>
</comment>
<dbReference type="EMBL" id="JANTQA010000076">
    <property type="protein sequence ID" value="KAJ3423599.1"/>
    <property type="molecule type" value="Genomic_DNA"/>
</dbReference>
<dbReference type="InterPro" id="IPR054219">
    <property type="entry name" value="DUF6939"/>
</dbReference>
<feature type="region of interest" description="Disordered" evidence="1">
    <location>
        <begin position="214"/>
        <end position="290"/>
    </location>
</feature>
<reference evidence="2" key="1">
    <citation type="submission" date="2022-08" db="EMBL/GenBank/DDBJ databases">
        <title>Novel sulphate-reducing endosymbionts in the free-living metamonad Anaeramoeba.</title>
        <authorList>
            <person name="Jerlstrom-Hultqvist J."/>
            <person name="Cepicka I."/>
            <person name="Gallot-Lavallee L."/>
            <person name="Salas-Leiva D."/>
            <person name="Curtis B.A."/>
            <person name="Zahonova K."/>
            <person name="Pipaliya S."/>
            <person name="Dacks J."/>
            <person name="Roger A.J."/>
        </authorList>
    </citation>
    <scope>NUCLEOTIDE SEQUENCE</scope>
    <source>
        <strain evidence="2">Busselton2</strain>
    </source>
</reference>
<evidence type="ECO:0000313" key="2">
    <source>
        <dbReference type="EMBL" id="KAJ3423599.1"/>
    </source>
</evidence>
<gene>
    <name evidence="2" type="ORF">M0812_30132</name>
</gene>
<feature type="compositionally biased region" description="Basic residues" evidence="1">
    <location>
        <begin position="243"/>
        <end position="290"/>
    </location>
</feature>